<dbReference type="KEGG" id="chih:GWR21_10645"/>
<keyword evidence="1" id="KW-1133">Transmembrane helix</keyword>
<feature type="transmembrane region" description="Helical" evidence="1">
    <location>
        <begin position="85"/>
        <end position="103"/>
    </location>
</feature>
<dbReference type="EMBL" id="CP048113">
    <property type="protein sequence ID" value="QHS60037.1"/>
    <property type="molecule type" value="Genomic_DNA"/>
</dbReference>
<proteinExistence type="predicted"/>
<evidence type="ECO:0000313" key="2">
    <source>
        <dbReference type="EMBL" id="QHS60037.1"/>
    </source>
</evidence>
<dbReference type="AlphaFoldDB" id="A0A6B9ZD11"/>
<dbReference type="Proteomes" id="UP000476411">
    <property type="component" value="Chromosome"/>
</dbReference>
<organism evidence="2 3">
    <name type="scientific">Chitinophaga agri</name>
    <dbReference type="NCBI Taxonomy" id="2703787"/>
    <lineage>
        <taxon>Bacteria</taxon>
        <taxon>Pseudomonadati</taxon>
        <taxon>Bacteroidota</taxon>
        <taxon>Chitinophagia</taxon>
        <taxon>Chitinophagales</taxon>
        <taxon>Chitinophagaceae</taxon>
        <taxon>Chitinophaga</taxon>
    </lineage>
</organism>
<feature type="transmembrane region" description="Helical" evidence="1">
    <location>
        <begin position="123"/>
        <end position="142"/>
    </location>
</feature>
<sequence>MKTVASMTSGLVSAVALTVAHQTLKNNVSHAPRMDKLGMEALGKTLDSAGMEVPGKKKLYYSTMMGDIAGNAGYYALVGMNPKNSILTGAALGLMAGIGALALPGKIGLSKEYSNETGKTQLLTLGLYVGAGLVAGIVHKLMNLKRRNTRAQAAQIVKKLKKQK</sequence>
<name>A0A6B9ZD11_9BACT</name>
<reference evidence="2 3" key="1">
    <citation type="submission" date="2020-01" db="EMBL/GenBank/DDBJ databases">
        <title>Complete genome sequence of Chitinophaga sp. H33E-04 isolated from quinoa roots.</title>
        <authorList>
            <person name="Weon H.-Y."/>
            <person name="Lee S.A."/>
        </authorList>
    </citation>
    <scope>NUCLEOTIDE SEQUENCE [LARGE SCALE GENOMIC DNA]</scope>
    <source>
        <strain evidence="2 3">H33E-04</strain>
    </source>
</reference>
<keyword evidence="3" id="KW-1185">Reference proteome</keyword>
<dbReference type="RefSeq" id="WP_162331731.1">
    <property type="nucleotide sequence ID" value="NZ_CP048113.1"/>
</dbReference>
<keyword evidence="1" id="KW-0812">Transmembrane</keyword>
<accession>A0A6B9ZD11</accession>
<gene>
    <name evidence="2" type="ORF">GWR21_10645</name>
</gene>
<protein>
    <submittedName>
        <fullName evidence="2">Uncharacterized protein</fullName>
    </submittedName>
</protein>
<evidence type="ECO:0000256" key="1">
    <source>
        <dbReference type="SAM" id="Phobius"/>
    </source>
</evidence>
<evidence type="ECO:0000313" key="3">
    <source>
        <dbReference type="Proteomes" id="UP000476411"/>
    </source>
</evidence>
<keyword evidence="1" id="KW-0472">Membrane</keyword>